<dbReference type="SFLD" id="SFLDG01126">
    <property type="entry name" value="C1.2:_Nucleotidase_Like"/>
    <property type="match status" value="1"/>
</dbReference>
<reference evidence="3 4" key="1">
    <citation type="journal article" date="2015" name="Nature">
        <title>rRNA introns, odd ribosomes, and small enigmatic genomes across a large radiation of phyla.</title>
        <authorList>
            <person name="Brown C.T."/>
            <person name="Hug L.A."/>
            <person name="Thomas B.C."/>
            <person name="Sharon I."/>
            <person name="Castelle C.J."/>
            <person name="Singh A."/>
            <person name="Wilkins M.J."/>
            <person name="Williams K.H."/>
            <person name="Banfield J.F."/>
        </authorList>
    </citation>
    <scope>NUCLEOTIDE SEQUENCE [LARGE SCALE GENOMIC DNA]</scope>
</reference>
<dbReference type="InterPro" id="IPR036412">
    <property type="entry name" value="HAD-like_sf"/>
</dbReference>
<gene>
    <name evidence="3" type="ORF">US45_C0010G0006</name>
</gene>
<dbReference type="GO" id="GO:0009223">
    <property type="term" value="P:pyrimidine deoxyribonucleotide catabolic process"/>
    <property type="evidence" value="ECO:0007669"/>
    <property type="project" value="TreeGrafter"/>
</dbReference>
<protein>
    <submittedName>
        <fullName evidence="3">5'(3')-deoxyribonucleotidase</fullName>
    </submittedName>
</protein>
<dbReference type="InterPro" id="IPR023214">
    <property type="entry name" value="HAD_sf"/>
</dbReference>
<dbReference type="PANTHER" id="PTHR16504:SF4">
    <property type="entry name" value="5'(3')-DEOXYRIBONUCLEOTIDASE"/>
    <property type="match status" value="1"/>
</dbReference>
<dbReference type="EMBL" id="LBTA01000010">
    <property type="protein sequence ID" value="KKQ33675.1"/>
    <property type="molecule type" value="Genomic_DNA"/>
</dbReference>
<accession>A0A0G0H584</accession>
<dbReference type="SUPFAM" id="SSF56784">
    <property type="entry name" value="HAD-like"/>
    <property type="match status" value="1"/>
</dbReference>
<feature type="active site" description="Proton donor" evidence="2">
    <location>
        <position position="11"/>
    </location>
</feature>
<dbReference type="SFLD" id="SFLDG01145">
    <property type="entry name" value="C1.2.1"/>
    <property type="match status" value="1"/>
</dbReference>
<name>A0A0G0H584_9BACT</name>
<dbReference type="AlphaFoldDB" id="A0A0G0H584"/>
<comment type="similarity">
    <text evidence="1">Belongs to the 5'(3')-deoxyribonucleotidase family.</text>
</comment>
<dbReference type="Proteomes" id="UP000034701">
    <property type="component" value="Unassembled WGS sequence"/>
</dbReference>
<dbReference type="InterPro" id="IPR010708">
    <property type="entry name" value="5'(3')-deoxyribonucleotidase"/>
</dbReference>
<dbReference type="Gene3D" id="3.40.50.1000">
    <property type="entry name" value="HAD superfamily/HAD-like"/>
    <property type="match status" value="1"/>
</dbReference>
<proteinExistence type="inferred from homology"/>
<dbReference type="Gene3D" id="1.10.40.40">
    <property type="entry name" value="Deoxyribonucleotidase, domain 2"/>
    <property type="match status" value="1"/>
</dbReference>
<comment type="caution">
    <text evidence="3">The sequence shown here is derived from an EMBL/GenBank/DDBJ whole genome shotgun (WGS) entry which is preliminary data.</text>
</comment>
<organism evidence="3 4">
    <name type="scientific">Candidatus Nomurabacteria bacterium GW2011_GWA1_37_20</name>
    <dbReference type="NCBI Taxonomy" id="1618729"/>
    <lineage>
        <taxon>Bacteria</taxon>
        <taxon>Candidatus Nomuraibacteriota</taxon>
    </lineage>
</organism>
<dbReference type="PANTHER" id="PTHR16504">
    <property type="entry name" value="5'(3')-DEOXYRIBONUCLEOTIDASE"/>
    <property type="match status" value="1"/>
</dbReference>
<feature type="active site" description="Nucleophile" evidence="2">
    <location>
        <position position="9"/>
    </location>
</feature>
<dbReference type="Pfam" id="PF06941">
    <property type="entry name" value="NT5C"/>
    <property type="match status" value="1"/>
</dbReference>
<evidence type="ECO:0000256" key="2">
    <source>
        <dbReference type="PIRSR" id="PIRSR610708-1"/>
    </source>
</evidence>
<evidence type="ECO:0000256" key="1">
    <source>
        <dbReference type="ARBA" id="ARBA00009589"/>
    </source>
</evidence>
<evidence type="ECO:0000313" key="3">
    <source>
        <dbReference type="EMBL" id="KKQ33675.1"/>
    </source>
</evidence>
<dbReference type="SFLD" id="SFLDS00003">
    <property type="entry name" value="Haloacid_Dehalogenase"/>
    <property type="match status" value="1"/>
</dbReference>
<evidence type="ECO:0000313" key="4">
    <source>
        <dbReference type="Proteomes" id="UP000034701"/>
    </source>
</evidence>
<sequence>MNKKIILVDIDGVLADFEMGFIKAWGKKFPTHPKVPLEGRKAFRLAESYPNGLEKEIQSILSAPGFFENLNTIPGGKEALKKMQDLGHEVLICTSPISNYKNCVPEKYRWVAINLGFEWTKRIIMIKDKTLVFGDILIDDKPEHTGLREPVWKHVLFEAPYNQHVKTKLRITWDNWERILE</sequence>
<dbReference type="GO" id="GO:0008253">
    <property type="term" value="F:5'-nucleotidase activity"/>
    <property type="evidence" value="ECO:0007669"/>
    <property type="project" value="InterPro"/>
</dbReference>